<feature type="transmembrane region" description="Helical" evidence="1">
    <location>
        <begin position="55"/>
        <end position="73"/>
    </location>
</feature>
<keyword evidence="1" id="KW-1133">Transmembrane helix</keyword>
<evidence type="ECO:0000256" key="1">
    <source>
        <dbReference type="SAM" id="Phobius"/>
    </source>
</evidence>
<feature type="transmembrane region" description="Helical" evidence="1">
    <location>
        <begin position="79"/>
        <end position="97"/>
    </location>
</feature>
<gene>
    <name evidence="2" type="ORF">HC175_18800</name>
</gene>
<name>A0ABX1D6M3_9FLAO</name>
<keyword evidence="1" id="KW-0812">Transmembrane</keyword>
<feature type="non-terminal residue" evidence="2">
    <location>
        <position position="1"/>
    </location>
</feature>
<organism evidence="2 3">
    <name type="scientific">Salinimicrobium oceani</name>
    <dbReference type="NCBI Taxonomy" id="2722702"/>
    <lineage>
        <taxon>Bacteria</taxon>
        <taxon>Pseudomonadati</taxon>
        <taxon>Bacteroidota</taxon>
        <taxon>Flavobacteriia</taxon>
        <taxon>Flavobacteriales</taxon>
        <taxon>Flavobacteriaceae</taxon>
        <taxon>Salinimicrobium</taxon>
    </lineage>
</organism>
<dbReference type="EMBL" id="JAAVJR010000672">
    <property type="protein sequence ID" value="NJW54962.1"/>
    <property type="molecule type" value="Genomic_DNA"/>
</dbReference>
<protein>
    <submittedName>
        <fullName evidence="2">Uncharacterized protein</fullName>
    </submittedName>
</protein>
<accession>A0ABX1D6M3</accession>
<dbReference type="Proteomes" id="UP000703674">
    <property type="component" value="Unassembled WGS sequence"/>
</dbReference>
<sequence>LVSPRFFPEEVVKAKILAVAIMTIFIPVVYFFMLKTLGKVTDHYMREIRERKWPLLFYAGLDFVVLKYVLNVFDYPELYYFFLGIMISALLDLLLLFLKLKASLHMTGLGGLMIFLIFLSIHFNLNLIYTVSFLLAITGLTASSRLY</sequence>
<keyword evidence="3" id="KW-1185">Reference proteome</keyword>
<feature type="non-terminal residue" evidence="2">
    <location>
        <position position="147"/>
    </location>
</feature>
<keyword evidence="1" id="KW-0472">Membrane</keyword>
<evidence type="ECO:0000313" key="3">
    <source>
        <dbReference type="Proteomes" id="UP000703674"/>
    </source>
</evidence>
<feature type="transmembrane region" description="Helical" evidence="1">
    <location>
        <begin position="16"/>
        <end position="34"/>
    </location>
</feature>
<reference evidence="2 3" key="1">
    <citation type="submission" date="2020-03" db="EMBL/GenBank/DDBJ databases">
        <title>Salinimicrobium sp. nov, isolated from SCS.</title>
        <authorList>
            <person name="Cao W.R."/>
        </authorList>
    </citation>
    <scope>NUCLEOTIDE SEQUENCE [LARGE SCALE GENOMIC DNA]</scope>
    <source>
        <strain evidence="3">J15B91</strain>
    </source>
</reference>
<evidence type="ECO:0000313" key="2">
    <source>
        <dbReference type="EMBL" id="NJW54962.1"/>
    </source>
</evidence>
<comment type="caution">
    <text evidence="2">The sequence shown here is derived from an EMBL/GenBank/DDBJ whole genome shotgun (WGS) entry which is preliminary data.</text>
</comment>
<proteinExistence type="predicted"/>